<gene>
    <name evidence="2" type="ORF">MGWOODY_Clf64</name>
</gene>
<dbReference type="InterPro" id="IPR029058">
    <property type="entry name" value="AB_hydrolase_fold"/>
</dbReference>
<dbReference type="PANTHER" id="PTHR43798">
    <property type="entry name" value="MONOACYLGLYCEROL LIPASE"/>
    <property type="match status" value="1"/>
</dbReference>
<dbReference type="GO" id="GO:0046464">
    <property type="term" value="P:acylglycerol catabolic process"/>
    <property type="evidence" value="ECO:0007669"/>
    <property type="project" value="TreeGrafter"/>
</dbReference>
<dbReference type="GO" id="GO:0047372">
    <property type="term" value="F:monoacylglycerol lipase activity"/>
    <property type="evidence" value="ECO:0007669"/>
    <property type="project" value="TreeGrafter"/>
</dbReference>
<name>A0A160VCG8_9ZZZZ</name>
<dbReference type="InterPro" id="IPR000073">
    <property type="entry name" value="AB_hydrolase_1"/>
</dbReference>
<dbReference type="Gene3D" id="3.40.50.1820">
    <property type="entry name" value="alpha/beta hydrolase"/>
    <property type="match status" value="1"/>
</dbReference>
<evidence type="ECO:0000313" key="2">
    <source>
        <dbReference type="EMBL" id="CUV05951.1"/>
    </source>
</evidence>
<dbReference type="AlphaFoldDB" id="A0A160VCG8"/>
<dbReference type="EMBL" id="FAXA01000477">
    <property type="protein sequence ID" value="CUV05951.1"/>
    <property type="molecule type" value="Genomic_DNA"/>
</dbReference>
<evidence type="ECO:0000259" key="1">
    <source>
        <dbReference type="Pfam" id="PF12697"/>
    </source>
</evidence>
<proteinExistence type="predicted"/>
<dbReference type="InterPro" id="IPR050266">
    <property type="entry name" value="AB_hydrolase_sf"/>
</dbReference>
<dbReference type="EC" id="3.-.-.-" evidence="2"/>
<sequence length="259" mass="28310">MIFKEGQLDTDGFNIRYWEAGKGRPVVMLDQTGWRESLLHDALAETYCVFSIELPGTGDSPVNTQSNSIADLAAAAAAAATALTSERYTLLGTSFGAHVALWQAIQSPDQVEALVLISPPIFQPLGVPDNATAQNVHELMFAHPENAQKHAILPQEIFAKELDLIKRLGSGVHDGVAESRLGDIHCPTLAVFGQEDRLVSHEAARIYREKIPNCNIALVYDAGYCIIGERPEALRNTVLDYAEHWETFIVGHQTGLINP</sequence>
<dbReference type="PANTHER" id="PTHR43798:SF5">
    <property type="entry name" value="MONOACYLGLYCEROL LIPASE ABHD6"/>
    <property type="match status" value="1"/>
</dbReference>
<accession>A0A160VCG8</accession>
<keyword evidence="2" id="KW-0378">Hydrolase</keyword>
<organism evidence="2">
    <name type="scientific">hydrothermal vent metagenome</name>
    <dbReference type="NCBI Taxonomy" id="652676"/>
    <lineage>
        <taxon>unclassified sequences</taxon>
        <taxon>metagenomes</taxon>
        <taxon>ecological metagenomes</taxon>
    </lineage>
</organism>
<dbReference type="SUPFAM" id="SSF53474">
    <property type="entry name" value="alpha/beta-Hydrolases"/>
    <property type="match status" value="1"/>
</dbReference>
<protein>
    <submittedName>
        <fullName evidence="2">Hydrolase</fullName>
        <ecNumber evidence="2">3.-.-.-</ecNumber>
    </submittedName>
</protein>
<reference evidence="2" key="1">
    <citation type="submission" date="2015-10" db="EMBL/GenBank/DDBJ databases">
        <authorList>
            <person name="Gilbert D.G."/>
        </authorList>
    </citation>
    <scope>NUCLEOTIDE SEQUENCE</scope>
</reference>
<dbReference type="GO" id="GO:0016020">
    <property type="term" value="C:membrane"/>
    <property type="evidence" value="ECO:0007669"/>
    <property type="project" value="TreeGrafter"/>
</dbReference>
<feature type="domain" description="AB hydrolase-1" evidence="1">
    <location>
        <begin position="32"/>
        <end position="234"/>
    </location>
</feature>
<dbReference type="Pfam" id="PF12697">
    <property type="entry name" value="Abhydrolase_6"/>
    <property type="match status" value="1"/>
</dbReference>